<keyword evidence="3" id="KW-1185">Reference proteome</keyword>
<reference evidence="2 3" key="1">
    <citation type="submission" date="2019-10" db="EMBL/GenBank/DDBJ databases">
        <title>Assembly and Annotation for the nematode Trichostrongylus colubriformis.</title>
        <authorList>
            <person name="Martin J."/>
        </authorList>
    </citation>
    <scope>NUCLEOTIDE SEQUENCE [LARGE SCALE GENOMIC DNA]</scope>
    <source>
        <strain evidence="2">G859</strain>
        <tissue evidence="2">Whole worm</tissue>
    </source>
</reference>
<gene>
    <name evidence="2" type="ORF">GCK32_010281</name>
</gene>
<protein>
    <submittedName>
        <fullName evidence="2">Uncharacterized protein</fullName>
    </submittedName>
</protein>
<feature type="region of interest" description="Disordered" evidence="1">
    <location>
        <begin position="90"/>
        <end position="112"/>
    </location>
</feature>
<dbReference type="AlphaFoldDB" id="A0AAN8FDK0"/>
<comment type="caution">
    <text evidence="2">The sequence shown here is derived from an EMBL/GenBank/DDBJ whole genome shotgun (WGS) entry which is preliminary data.</text>
</comment>
<evidence type="ECO:0000313" key="2">
    <source>
        <dbReference type="EMBL" id="KAK5976732.1"/>
    </source>
</evidence>
<sequence>CQRSILYHPRAGTPSILKIIGWVCGSVNLFRIATNCSDCYSELAAHSRSLIKASLYCTQRIGKVNLVRQAVYGLDSCLRYVSCVRTTHSNTFHSSTHSYSKLTSPCNGSEER</sequence>
<organism evidence="2 3">
    <name type="scientific">Trichostrongylus colubriformis</name>
    <name type="common">Black scour worm</name>
    <dbReference type="NCBI Taxonomy" id="6319"/>
    <lineage>
        <taxon>Eukaryota</taxon>
        <taxon>Metazoa</taxon>
        <taxon>Ecdysozoa</taxon>
        <taxon>Nematoda</taxon>
        <taxon>Chromadorea</taxon>
        <taxon>Rhabditida</taxon>
        <taxon>Rhabditina</taxon>
        <taxon>Rhabditomorpha</taxon>
        <taxon>Strongyloidea</taxon>
        <taxon>Trichostrongylidae</taxon>
        <taxon>Trichostrongylus</taxon>
    </lineage>
</organism>
<dbReference type="Proteomes" id="UP001331761">
    <property type="component" value="Unassembled WGS sequence"/>
</dbReference>
<name>A0AAN8FDK0_TRICO</name>
<accession>A0AAN8FDK0</accession>
<proteinExistence type="predicted"/>
<feature type="compositionally biased region" description="Polar residues" evidence="1">
    <location>
        <begin position="99"/>
        <end position="112"/>
    </location>
</feature>
<evidence type="ECO:0000256" key="1">
    <source>
        <dbReference type="SAM" id="MobiDB-lite"/>
    </source>
</evidence>
<dbReference type="EMBL" id="WIXE01011459">
    <property type="protein sequence ID" value="KAK5976732.1"/>
    <property type="molecule type" value="Genomic_DNA"/>
</dbReference>
<evidence type="ECO:0000313" key="3">
    <source>
        <dbReference type="Proteomes" id="UP001331761"/>
    </source>
</evidence>
<feature type="non-terminal residue" evidence="2">
    <location>
        <position position="1"/>
    </location>
</feature>